<dbReference type="InParanoid" id="A0A545AIL5"/>
<reference evidence="1 2" key="1">
    <citation type="submission" date="2019-07" db="EMBL/GenBank/DDBJ databases">
        <title>Cryptosporangium phraense sp. nov., isolated from plant litter.</title>
        <authorList>
            <person name="Suriyachadkun C."/>
        </authorList>
    </citation>
    <scope>NUCLEOTIDE SEQUENCE [LARGE SCALE GENOMIC DNA]</scope>
    <source>
        <strain evidence="1 2">A-T 5661</strain>
    </source>
</reference>
<dbReference type="Proteomes" id="UP000317982">
    <property type="component" value="Unassembled WGS sequence"/>
</dbReference>
<dbReference type="RefSeq" id="WP_142708410.1">
    <property type="nucleotide sequence ID" value="NZ_VIRS01000029.1"/>
</dbReference>
<evidence type="ECO:0000313" key="1">
    <source>
        <dbReference type="EMBL" id="TQS41161.1"/>
    </source>
</evidence>
<gene>
    <name evidence="1" type="ORF">FL583_30985</name>
</gene>
<sequence>MLTQLHVGEPVGPARLRAGQLGVGLRRPVQPCQVVREPLPELLGGRAGVQPGQDQQVVVVVQPRQE</sequence>
<proteinExistence type="predicted"/>
<evidence type="ECO:0000313" key="2">
    <source>
        <dbReference type="Proteomes" id="UP000317982"/>
    </source>
</evidence>
<keyword evidence="2" id="KW-1185">Reference proteome</keyword>
<protein>
    <submittedName>
        <fullName evidence="1">Uncharacterized protein</fullName>
    </submittedName>
</protein>
<comment type="caution">
    <text evidence="1">The sequence shown here is derived from an EMBL/GenBank/DDBJ whole genome shotgun (WGS) entry which is preliminary data.</text>
</comment>
<organism evidence="1 2">
    <name type="scientific">Cryptosporangium phraense</name>
    <dbReference type="NCBI Taxonomy" id="2593070"/>
    <lineage>
        <taxon>Bacteria</taxon>
        <taxon>Bacillati</taxon>
        <taxon>Actinomycetota</taxon>
        <taxon>Actinomycetes</taxon>
        <taxon>Cryptosporangiales</taxon>
        <taxon>Cryptosporangiaceae</taxon>
        <taxon>Cryptosporangium</taxon>
    </lineage>
</organism>
<accession>A0A545AIL5</accession>
<dbReference type="AlphaFoldDB" id="A0A545AIL5"/>
<dbReference type="EMBL" id="VIRS01000029">
    <property type="protein sequence ID" value="TQS41161.1"/>
    <property type="molecule type" value="Genomic_DNA"/>
</dbReference>
<name>A0A545AIL5_9ACTN</name>